<dbReference type="Proteomes" id="UP000076643">
    <property type="component" value="Unassembled WGS sequence"/>
</dbReference>
<protein>
    <recommendedName>
        <fullName evidence="4">ABC transporter substrate-binding protein</fullName>
    </recommendedName>
</protein>
<dbReference type="PATRIC" id="fig|1365250.3.peg.461"/>
<dbReference type="PANTHER" id="PTHR36573">
    <property type="entry name" value="INTERMEMBRANE PHOSPHOLIPID TRANSPORT SYSTEM BINDING PROTEIN MLAC"/>
    <property type="match status" value="1"/>
</dbReference>
<dbReference type="Pfam" id="PF05494">
    <property type="entry name" value="MlaC"/>
    <property type="match status" value="1"/>
</dbReference>
<comment type="caution">
    <text evidence="2">The sequence shown here is derived from an EMBL/GenBank/DDBJ whole genome shotgun (WGS) entry which is preliminary data.</text>
</comment>
<dbReference type="InterPro" id="IPR042245">
    <property type="entry name" value="Tgt2/MlaC_sf"/>
</dbReference>
<accession>A0A167B219</accession>
<dbReference type="EMBL" id="AUYB01000035">
    <property type="protein sequence ID" value="KZN46071.1"/>
    <property type="molecule type" value="Genomic_DNA"/>
</dbReference>
<evidence type="ECO:0008006" key="4">
    <source>
        <dbReference type="Google" id="ProtNLM"/>
    </source>
</evidence>
<proteinExistence type="predicted"/>
<gene>
    <name evidence="2" type="ORF">N475_07705</name>
</gene>
<dbReference type="InterPro" id="IPR008869">
    <property type="entry name" value="MlaC/ttg2D"/>
</dbReference>
<dbReference type="RefSeq" id="WP_063356077.1">
    <property type="nucleotide sequence ID" value="NZ_AQHB01000049.1"/>
</dbReference>
<dbReference type="PANTHER" id="PTHR36573:SF1">
    <property type="entry name" value="INTERMEMBRANE PHOSPHOLIPID TRANSPORT SYSTEM BINDING PROTEIN MLAC"/>
    <property type="match status" value="1"/>
</dbReference>
<keyword evidence="3" id="KW-1185">Reference proteome</keyword>
<name>A0A167B219_9GAMM</name>
<evidence type="ECO:0000313" key="3">
    <source>
        <dbReference type="Proteomes" id="UP000076643"/>
    </source>
</evidence>
<feature type="signal peptide" evidence="1">
    <location>
        <begin position="1"/>
        <end position="23"/>
    </location>
</feature>
<reference evidence="2 3" key="1">
    <citation type="submission" date="2013-07" db="EMBL/GenBank/DDBJ databases">
        <title>Comparative Genomic and Metabolomic Analysis of Twelve Strains of Pseudoalteromonas luteoviolacea.</title>
        <authorList>
            <person name="Vynne N.G."/>
            <person name="Mansson M."/>
            <person name="Gram L."/>
        </authorList>
    </citation>
    <scope>NUCLEOTIDE SEQUENCE [LARGE SCALE GENOMIC DNA]</scope>
    <source>
        <strain evidence="2 3">DSM 6061</strain>
    </source>
</reference>
<evidence type="ECO:0000313" key="2">
    <source>
        <dbReference type="EMBL" id="KZN46071.1"/>
    </source>
</evidence>
<keyword evidence="1" id="KW-0732">Signal</keyword>
<organism evidence="2 3">
    <name type="scientific">Pseudoalteromonas luteoviolacea DSM 6061</name>
    <dbReference type="NCBI Taxonomy" id="1365250"/>
    <lineage>
        <taxon>Bacteria</taxon>
        <taxon>Pseudomonadati</taxon>
        <taxon>Pseudomonadota</taxon>
        <taxon>Gammaproteobacteria</taxon>
        <taxon>Alteromonadales</taxon>
        <taxon>Pseudoalteromonadaceae</taxon>
        <taxon>Pseudoalteromonas</taxon>
    </lineage>
</organism>
<dbReference type="AlphaFoldDB" id="A0A167B219"/>
<sequence>MKNQLTILLPLLLSLVMSAKGLAQQHEQSNMEAPFAELAHKLSTELISGIEDLKAVPETEQEQLALQIVHREFAPHLDLRFSSLKLLGKHIRHLEQHQMAEFTGLIENQLINMYAKVLIEYKNSEIAMQTLQTNQGRKFAEATIQLNQESRGDTQLILKFRQSAKGQWRMYDVVSRQVSQLSVKRQSLVLKISEIGFEQLNKELRQRSSNRI</sequence>
<dbReference type="Gene3D" id="3.10.450.710">
    <property type="entry name" value="Tgt2/MlaC"/>
    <property type="match status" value="1"/>
</dbReference>
<evidence type="ECO:0000256" key="1">
    <source>
        <dbReference type="SAM" id="SignalP"/>
    </source>
</evidence>
<feature type="chain" id="PRO_5007883990" description="ABC transporter substrate-binding protein" evidence="1">
    <location>
        <begin position="24"/>
        <end position="212"/>
    </location>
</feature>